<evidence type="ECO:0000313" key="2">
    <source>
        <dbReference type="EMBL" id="MCP2369885.1"/>
    </source>
</evidence>
<reference evidence="2" key="1">
    <citation type="submission" date="2022-06" db="EMBL/GenBank/DDBJ databases">
        <title>Sequencing the genomes of 1000 actinobacteria strains.</title>
        <authorList>
            <person name="Klenk H.-P."/>
        </authorList>
    </citation>
    <scope>NUCLEOTIDE SEQUENCE</scope>
    <source>
        <strain evidence="2">DSM 22016</strain>
    </source>
</reference>
<sequence length="123" mass="13338">MGLIDTHLAGVADANRAALARVYDIARDVDPDATEGESYGMAALLHRGKGYVAALESKAHLGLYPFSGSVFSSIADELTDFDWSPGALKFSADHEIPEPVLRRILEVRIAQIDAQLDRSGKKR</sequence>
<feature type="domain" description="YdhG-like" evidence="1">
    <location>
        <begin position="16"/>
        <end position="106"/>
    </location>
</feature>
<comment type="caution">
    <text evidence="2">The sequence shown here is derived from an EMBL/GenBank/DDBJ whole genome shotgun (WGS) entry which is preliminary data.</text>
</comment>
<name>A0A9X2GVP8_9MICO</name>
<dbReference type="Gene3D" id="3.90.1150.200">
    <property type="match status" value="1"/>
</dbReference>
<dbReference type="AlphaFoldDB" id="A0A9X2GVP8"/>
<dbReference type="RefSeq" id="WP_156999751.1">
    <property type="nucleotide sequence ID" value="NZ_BAAANU010000025.1"/>
</dbReference>
<dbReference type="Proteomes" id="UP001139722">
    <property type="component" value="Unassembled WGS sequence"/>
</dbReference>
<dbReference type="EMBL" id="JAMZDY010000001">
    <property type="protein sequence ID" value="MCP2369885.1"/>
    <property type="molecule type" value="Genomic_DNA"/>
</dbReference>
<dbReference type="Pfam" id="PF08818">
    <property type="entry name" value="DUF1801"/>
    <property type="match status" value="1"/>
</dbReference>
<gene>
    <name evidence="2" type="ORF">BJ978_000561</name>
</gene>
<evidence type="ECO:0000313" key="3">
    <source>
        <dbReference type="Proteomes" id="UP001139722"/>
    </source>
</evidence>
<keyword evidence="3" id="KW-1185">Reference proteome</keyword>
<dbReference type="SUPFAM" id="SSF159888">
    <property type="entry name" value="YdhG-like"/>
    <property type="match status" value="1"/>
</dbReference>
<dbReference type="OrthoDB" id="3236524at2"/>
<evidence type="ECO:0000259" key="1">
    <source>
        <dbReference type="Pfam" id="PF08818"/>
    </source>
</evidence>
<proteinExistence type="predicted"/>
<accession>A0A9X2GVP8</accession>
<dbReference type="InterPro" id="IPR014922">
    <property type="entry name" value="YdhG-like"/>
</dbReference>
<protein>
    <submittedName>
        <fullName evidence="2">Uncharacterized protein YdhG (YjbR/CyaY superfamily)</fullName>
    </submittedName>
</protein>
<organism evidence="2 3">
    <name type="scientific">Agromyces terreus</name>
    <dbReference type="NCBI Taxonomy" id="424795"/>
    <lineage>
        <taxon>Bacteria</taxon>
        <taxon>Bacillati</taxon>
        <taxon>Actinomycetota</taxon>
        <taxon>Actinomycetes</taxon>
        <taxon>Micrococcales</taxon>
        <taxon>Microbacteriaceae</taxon>
        <taxon>Agromyces</taxon>
    </lineage>
</organism>